<protein>
    <submittedName>
        <fullName evidence="2">Soluble NSF attachment family protein</fullName>
    </submittedName>
</protein>
<dbReference type="InterPro" id="IPR045551">
    <property type="entry name" value="bpX3"/>
</dbReference>
<dbReference type="EMBL" id="JAKLTR010000001">
    <property type="protein sequence ID" value="MCG2612632.1"/>
    <property type="molecule type" value="Genomic_DNA"/>
</dbReference>
<proteinExistence type="predicted"/>
<gene>
    <name evidence="2" type="ORF">LZZ85_00010</name>
</gene>
<keyword evidence="3" id="KW-1185">Reference proteome</keyword>
<evidence type="ECO:0000259" key="1">
    <source>
        <dbReference type="Pfam" id="PF19919"/>
    </source>
</evidence>
<comment type="caution">
    <text evidence="2">The sequence shown here is derived from an EMBL/GenBank/DDBJ whole genome shotgun (WGS) entry which is preliminary data.</text>
</comment>
<dbReference type="Proteomes" id="UP001165367">
    <property type="component" value="Unassembled WGS sequence"/>
</dbReference>
<organism evidence="2 3">
    <name type="scientific">Terrimonas ginsenosidimutans</name>
    <dbReference type="NCBI Taxonomy" id="2908004"/>
    <lineage>
        <taxon>Bacteria</taxon>
        <taxon>Pseudomonadati</taxon>
        <taxon>Bacteroidota</taxon>
        <taxon>Chitinophagia</taxon>
        <taxon>Chitinophagales</taxon>
        <taxon>Chitinophagaceae</taxon>
        <taxon>Terrimonas</taxon>
    </lineage>
</organism>
<reference evidence="2" key="1">
    <citation type="submission" date="2022-01" db="EMBL/GenBank/DDBJ databases">
        <authorList>
            <person name="Jo J.-H."/>
            <person name="Im W.-T."/>
        </authorList>
    </citation>
    <scope>NUCLEOTIDE SEQUENCE</scope>
    <source>
        <strain evidence="2">NA20</strain>
    </source>
</reference>
<accession>A0ABS9KJY1</accession>
<evidence type="ECO:0000313" key="3">
    <source>
        <dbReference type="Proteomes" id="UP001165367"/>
    </source>
</evidence>
<dbReference type="RefSeq" id="WP_237867861.1">
    <property type="nucleotide sequence ID" value="NZ_JAKLTR010000001.1"/>
</dbReference>
<dbReference type="Pfam" id="PF19919">
    <property type="entry name" value="bpX3"/>
    <property type="match status" value="1"/>
</dbReference>
<evidence type="ECO:0000313" key="2">
    <source>
        <dbReference type="EMBL" id="MCG2612632.1"/>
    </source>
</evidence>
<name>A0ABS9KJY1_9BACT</name>
<feature type="domain" description="MoxR-vWA-beta-propeller ternary system" evidence="1">
    <location>
        <begin position="3"/>
        <end position="173"/>
    </location>
</feature>
<sequence length="895" mass="101954">MHLHLKYNAHPPASADAAFIAGADPLIWLKEISFWKLSPSQIECYVLPESRSSGRAAGLFVIFKRPETAKSLSLLDPYVQIVPKLFIPAQASLSPSLSKEELQTLTIWHQQVFHPVSGFTGFDKKDEVDLTVLVRTVPALSSDWSFAHPGLAAKPGLTRIEITQSSSEALMEEFKKMIGMKPLNEIPETEKEPLLRKIFDGIILVLFTILSFFGKLISRLLPSPSPATGRPSAPSNNEGWFSRFMNWLDGRIEDLQSKRDKELQRLMKKFDKNDRDALDYAIPLSSQYMNRGKAAKPSSKLSRRPFKFNFGRLGGGMAADAWNVDRYYDDLRTRYLRSAENEIAQKDFKRAAYIYAHLLGDYRSAAWCLEQGNHYREAALLYKDHLKDKAAAARCLENGKLYTEAIELYAELDYNEKVGDLYTVLEQKPAADAHYEKFISAQVRANNHREAARVMSDKMHDTPRAKLVLLDGWRSAYNGESCLKNYFDLVGKDHSDDLGKRIKDVYVNDTSHSNKKQFLNVLEYVHKKNEGTDVNFEAQEIAYEIVCEGAATGDSSLVNYLERFFPGDKLISRDSTRYLTGDNKKMPDPAAGTIHLDSSINWFTGVWHRDQFLVLGRKNDCLHLARVNYEGVVEYFSWTNPIPQGTWFRFISNPFLVNTVFLYSSTRMPIEKKAMLRSKDFKEYLLVGSPDWLKSPQAVLSTAREVTLFESHIAYGCLLEYRISGEFYKEIKCEGIPDKIPASAMLAFHNGHYYTQTERSFIWIQKMTHQIIHYRLPSVLRLFAINHYSDEMAAIISTNKGCYLFMKEENSGGHLLEDVFAETLIPSMIQFISDSFFVIAETRAALLFELSGGNIAPRFVKNYKTSQKIVAVMPGMKKGEFLLICQEGDITRCCF</sequence>